<dbReference type="AlphaFoldDB" id="A0A1M5F7W2"/>
<dbReference type="EMBL" id="FQVT01000003">
    <property type="protein sequence ID" value="SHF87161.1"/>
    <property type="molecule type" value="Genomic_DNA"/>
</dbReference>
<dbReference type="InterPro" id="IPR037523">
    <property type="entry name" value="VOC_core"/>
</dbReference>
<dbReference type="RefSeq" id="WP_072877849.1">
    <property type="nucleotide sequence ID" value="NZ_FQVT01000003.1"/>
</dbReference>
<dbReference type="OrthoDB" id="2703022at2"/>
<dbReference type="Gene3D" id="3.10.180.10">
    <property type="entry name" value="2,3-Dihydroxybiphenyl 1,2-Dioxygenase, domain 1"/>
    <property type="match status" value="1"/>
</dbReference>
<evidence type="ECO:0000313" key="2">
    <source>
        <dbReference type="EMBL" id="SHF87161.1"/>
    </source>
</evidence>
<keyword evidence="3" id="KW-1185">Reference proteome</keyword>
<dbReference type="PROSITE" id="PS51819">
    <property type="entry name" value="VOC"/>
    <property type="match status" value="1"/>
</dbReference>
<dbReference type="Proteomes" id="UP000183945">
    <property type="component" value="Unassembled WGS sequence"/>
</dbReference>
<organism evidence="2 3">
    <name type="scientific">Salegentibacter echinorum</name>
    <dbReference type="NCBI Taxonomy" id="1073325"/>
    <lineage>
        <taxon>Bacteria</taxon>
        <taxon>Pseudomonadati</taxon>
        <taxon>Bacteroidota</taxon>
        <taxon>Flavobacteriia</taxon>
        <taxon>Flavobacteriales</taxon>
        <taxon>Flavobacteriaceae</taxon>
        <taxon>Salegentibacter</taxon>
    </lineage>
</organism>
<evidence type="ECO:0000259" key="1">
    <source>
        <dbReference type="PROSITE" id="PS51819"/>
    </source>
</evidence>
<dbReference type="InterPro" id="IPR029068">
    <property type="entry name" value="Glyas_Bleomycin-R_OHBP_Dase"/>
</dbReference>
<sequence>MKIKKLQLYTSELQEQLRFYRDTLNLEVLESTGDYFEVLTGYTQLRFQKKTNATPYHFAFHIPGEQEEIALEWLKERVAILHGNGQEIVDFPAWNAKSIYFYDVDDNIVEFISRTNLHKPKSALFSEKSILGISEIGLVTSNIKEQLEFLNSEANLEKYDGNLENFCAIGDDHGLLITINKELKDWYPTGDKAHSSAFKIEFKHKEKNYSLIFEKNTLRKFIG</sequence>
<feature type="domain" description="VOC" evidence="1">
    <location>
        <begin position="2"/>
        <end position="114"/>
    </location>
</feature>
<dbReference type="SUPFAM" id="SSF54593">
    <property type="entry name" value="Glyoxalase/Bleomycin resistance protein/Dihydroxybiphenyl dioxygenase"/>
    <property type="match status" value="1"/>
</dbReference>
<evidence type="ECO:0000313" key="3">
    <source>
        <dbReference type="Proteomes" id="UP000183945"/>
    </source>
</evidence>
<accession>A0A1M5F7W2</accession>
<name>A0A1M5F7W2_SALEC</name>
<dbReference type="CDD" id="cd06587">
    <property type="entry name" value="VOC"/>
    <property type="match status" value="1"/>
</dbReference>
<keyword evidence="2" id="KW-0223">Dioxygenase</keyword>
<keyword evidence="2" id="KW-0560">Oxidoreductase</keyword>
<dbReference type="GO" id="GO:0051213">
    <property type="term" value="F:dioxygenase activity"/>
    <property type="evidence" value="ECO:0007669"/>
    <property type="project" value="UniProtKB-KW"/>
</dbReference>
<reference evidence="3" key="1">
    <citation type="submission" date="2016-11" db="EMBL/GenBank/DDBJ databases">
        <authorList>
            <person name="Varghese N."/>
            <person name="Submissions S."/>
        </authorList>
    </citation>
    <scope>NUCLEOTIDE SEQUENCE [LARGE SCALE GENOMIC DNA]</scope>
    <source>
        <strain evidence="3">DSM 24579</strain>
    </source>
</reference>
<protein>
    <submittedName>
        <fullName evidence="2">Catechol-2,3-dioxygenase</fullName>
    </submittedName>
</protein>
<proteinExistence type="predicted"/>
<gene>
    <name evidence="2" type="ORF">SAMN05444483_10348</name>
</gene>
<dbReference type="STRING" id="1073325.SAMN05444483_10348"/>